<proteinExistence type="predicted"/>
<evidence type="ECO:0000313" key="1">
    <source>
        <dbReference type="EMBL" id="NMH64195.1"/>
    </source>
</evidence>
<sequence length="71" mass="8150">MRVYFTLNLSYQDFLPYYQGLADKVVVRDTQGRVLKISGRHFRPFLTEQGVQGQFVLVLDPRGNLLSLTSS</sequence>
<dbReference type="AlphaFoldDB" id="A0A972FQC1"/>
<dbReference type="Pfam" id="PF11197">
    <property type="entry name" value="DUF2835"/>
    <property type="match status" value="1"/>
</dbReference>
<reference evidence="1" key="1">
    <citation type="submission" date="2020-04" db="EMBL/GenBank/DDBJ databases">
        <title>Description of Shewanella salipaludis sp. nov., isolated from a salt marsh.</title>
        <authorList>
            <person name="Park S."/>
            <person name="Yoon J.-H."/>
        </authorList>
    </citation>
    <scope>NUCLEOTIDE SEQUENCE</scope>
    <source>
        <strain evidence="1">SHSM-M6</strain>
    </source>
</reference>
<name>A0A972FQC1_9GAMM</name>
<protein>
    <submittedName>
        <fullName evidence="1">DUF2835 domain-containing protein</fullName>
    </submittedName>
</protein>
<keyword evidence="2" id="KW-1185">Reference proteome</keyword>
<dbReference type="Proteomes" id="UP000737113">
    <property type="component" value="Unassembled WGS sequence"/>
</dbReference>
<organism evidence="1 2">
    <name type="scientific">Shewanella salipaludis</name>
    <dbReference type="NCBI Taxonomy" id="2723052"/>
    <lineage>
        <taxon>Bacteria</taxon>
        <taxon>Pseudomonadati</taxon>
        <taxon>Pseudomonadota</taxon>
        <taxon>Gammaproteobacteria</taxon>
        <taxon>Alteromonadales</taxon>
        <taxon>Shewanellaceae</taxon>
        <taxon>Shewanella</taxon>
    </lineage>
</organism>
<dbReference type="EMBL" id="JAAXYH010000002">
    <property type="protein sequence ID" value="NMH64195.1"/>
    <property type="molecule type" value="Genomic_DNA"/>
</dbReference>
<gene>
    <name evidence="1" type="ORF">HC757_03300</name>
</gene>
<dbReference type="RefSeq" id="WP_169562888.1">
    <property type="nucleotide sequence ID" value="NZ_JAAXYH010000002.1"/>
</dbReference>
<evidence type="ECO:0000313" key="2">
    <source>
        <dbReference type="Proteomes" id="UP000737113"/>
    </source>
</evidence>
<comment type="caution">
    <text evidence="1">The sequence shown here is derived from an EMBL/GenBank/DDBJ whole genome shotgun (WGS) entry which is preliminary data.</text>
</comment>
<accession>A0A972FQC1</accession>
<dbReference type="InterPro" id="IPR021363">
    <property type="entry name" value="DUF2835"/>
</dbReference>